<dbReference type="AlphaFoldDB" id="A0AAW4YNH9"/>
<proteinExistence type="predicted"/>
<dbReference type="EMBL" id="JABFTS010000001">
    <property type="protein sequence ID" value="MCE8049827.1"/>
    <property type="molecule type" value="Genomic_DNA"/>
</dbReference>
<evidence type="ECO:0000313" key="2">
    <source>
        <dbReference type="Proteomes" id="UP001320178"/>
    </source>
</evidence>
<organism evidence="1 2">
    <name type="scientific">Billgrantia desiderata</name>
    <dbReference type="NCBI Taxonomy" id="52021"/>
    <lineage>
        <taxon>Bacteria</taxon>
        <taxon>Pseudomonadati</taxon>
        <taxon>Pseudomonadota</taxon>
        <taxon>Gammaproteobacteria</taxon>
        <taxon>Oceanospirillales</taxon>
        <taxon>Halomonadaceae</taxon>
        <taxon>Billgrantia</taxon>
    </lineage>
</organism>
<evidence type="ECO:0000313" key="1">
    <source>
        <dbReference type="EMBL" id="MCE8049827.1"/>
    </source>
</evidence>
<accession>A0AAW4YNH9</accession>
<reference evidence="1" key="1">
    <citation type="submission" date="2020-05" db="EMBL/GenBank/DDBJ databases">
        <authorList>
            <person name="Wang L."/>
            <person name="Shao Z."/>
        </authorList>
    </citation>
    <scope>NUCLEOTIDE SEQUENCE</scope>
    <source>
        <strain evidence="1">MCCC 1A05776</strain>
    </source>
</reference>
<dbReference type="RefSeq" id="WP_234238328.1">
    <property type="nucleotide sequence ID" value="NZ_JABFTS010000001.1"/>
</dbReference>
<gene>
    <name evidence="1" type="ORF">HOP61_00770</name>
</gene>
<sequence>MLNIDRFFNKSPGYEAGLVKGDWYRVQWTPDISAGENLNLGVAFVSSSGSREIITIDDFSRLRCLYDGRAEYHAKLACHVAIALIEDEPDPEKWITPQLKIIKGGFAQGYNASEIICRLMDNLVPLSHPRGSGGGRHSPVRRKKAYTHIKENLESRLGRNYSKFIPENPRVKTGVGIDLYLPFRRGEGLSEAATLVSADYTSKEKIQGELYLGLRDVSLSREKAGFKNGSIFIVRPGGNMKRDVLRQAEEELREFALYLDSCNVDYYQGRELDELSEMVAEWIDEAAA</sequence>
<dbReference type="Proteomes" id="UP001320178">
    <property type="component" value="Unassembled WGS sequence"/>
</dbReference>
<comment type="caution">
    <text evidence="1">The sequence shown here is derived from an EMBL/GenBank/DDBJ whole genome shotgun (WGS) entry which is preliminary data.</text>
</comment>
<name>A0AAW4YNH9_9GAMM</name>
<protein>
    <submittedName>
        <fullName evidence="1">Uncharacterized protein</fullName>
    </submittedName>
</protein>
<reference evidence="1" key="2">
    <citation type="journal article" date="2021" name="Front. Microbiol.">
        <title>Aerobic Denitrification and Heterotrophic Sulfur Oxidation in the Genus Halomonas Revealed by Six Novel Species Characterizations and Genome-Based Analysis.</title>
        <authorList>
            <person name="Wang L."/>
            <person name="Shao Z."/>
        </authorList>
    </citation>
    <scope>NUCLEOTIDE SEQUENCE</scope>
    <source>
        <strain evidence="1">MCCC 1A05776</strain>
    </source>
</reference>